<dbReference type="EMBL" id="NJHN03000074">
    <property type="protein sequence ID" value="KAH9417707.1"/>
    <property type="molecule type" value="Genomic_DNA"/>
</dbReference>
<reference evidence="1 2" key="1">
    <citation type="journal article" date="2018" name="J. Allergy Clin. Immunol.">
        <title>High-quality assembly of Dermatophagoides pteronyssinus genome and transcriptome reveals a wide range of novel allergens.</title>
        <authorList>
            <person name="Liu X.Y."/>
            <person name="Yang K.Y."/>
            <person name="Wang M.Q."/>
            <person name="Kwok J.S."/>
            <person name="Zeng X."/>
            <person name="Yang Z."/>
            <person name="Xiao X.J."/>
            <person name="Lau C.P."/>
            <person name="Li Y."/>
            <person name="Huang Z.M."/>
            <person name="Ba J.G."/>
            <person name="Yim A.K."/>
            <person name="Ouyang C.Y."/>
            <person name="Ngai S.M."/>
            <person name="Chan T.F."/>
            <person name="Leung E.L."/>
            <person name="Liu L."/>
            <person name="Liu Z.G."/>
            <person name="Tsui S.K."/>
        </authorList>
    </citation>
    <scope>NUCLEOTIDE SEQUENCE [LARGE SCALE GENOMIC DNA]</scope>
    <source>
        <strain evidence="1">Derp</strain>
    </source>
</reference>
<comment type="caution">
    <text evidence="1">The sequence shown here is derived from an EMBL/GenBank/DDBJ whole genome shotgun (WGS) entry which is preliminary data.</text>
</comment>
<evidence type="ECO:0000313" key="1">
    <source>
        <dbReference type="EMBL" id="KAH9417707.1"/>
    </source>
</evidence>
<protein>
    <submittedName>
        <fullName evidence="1">Uncharacterized protein</fullName>
    </submittedName>
</protein>
<evidence type="ECO:0000313" key="2">
    <source>
        <dbReference type="Proteomes" id="UP000887458"/>
    </source>
</evidence>
<name>A0ABQ8J5B1_DERPT</name>
<dbReference type="Proteomes" id="UP000887458">
    <property type="component" value="Unassembled WGS sequence"/>
</dbReference>
<proteinExistence type="predicted"/>
<gene>
    <name evidence="1" type="ORF">DERP_011418</name>
</gene>
<reference evidence="1 2" key="2">
    <citation type="journal article" date="2022" name="Mol. Biol. Evol.">
        <title>Comparative Genomics Reveals Insights into the Divergent Evolution of Astigmatic Mites and Household Pest Adaptations.</title>
        <authorList>
            <person name="Xiong Q."/>
            <person name="Wan A.T."/>
            <person name="Liu X."/>
            <person name="Fung C.S."/>
            <person name="Xiao X."/>
            <person name="Malainual N."/>
            <person name="Hou J."/>
            <person name="Wang L."/>
            <person name="Wang M."/>
            <person name="Yang K.Y."/>
            <person name="Cui Y."/>
            <person name="Leung E.L."/>
            <person name="Nong W."/>
            <person name="Shin S.K."/>
            <person name="Au S.W."/>
            <person name="Jeong K.Y."/>
            <person name="Chew F.T."/>
            <person name="Hui J.H."/>
            <person name="Leung T.F."/>
            <person name="Tungtrongchitr A."/>
            <person name="Zhong N."/>
            <person name="Liu Z."/>
            <person name="Tsui S.K."/>
        </authorList>
    </citation>
    <scope>NUCLEOTIDE SEQUENCE [LARGE SCALE GENOMIC DNA]</scope>
    <source>
        <strain evidence="1">Derp</strain>
    </source>
</reference>
<keyword evidence="2" id="KW-1185">Reference proteome</keyword>
<sequence>MNIISSSWDAIAFHSQKENNKIKIIEENLKNFHLDPDDDGPYVRILISCVGLIEPRSISESEQSPQN</sequence>
<accession>A0ABQ8J5B1</accession>
<organism evidence="1 2">
    <name type="scientific">Dermatophagoides pteronyssinus</name>
    <name type="common">European house dust mite</name>
    <dbReference type="NCBI Taxonomy" id="6956"/>
    <lineage>
        <taxon>Eukaryota</taxon>
        <taxon>Metazoa</taxon>
        <taxon>Ecdysozoa</taxon>
        <taxon>Arthropoda</taxon>
        <taxon>Chelicerata</taxon>
        <taxon>Arachnida</taxon>
        <taxon>Acari</taxon>
        <taxon>Acariformes</taxon>
        <taxon>Sarcoptiformes</taxon>
        <taxon>Astigmata</taxon>
        <taxon>Psoroptidia</taxon>
        <taxon>Analgoidea</taxon>
        <taxon>Pyroglyphidae</taxon>
        <taxon>Dermatophagoidinae</taxon>
        <taxon>Dermatophagoides</taxon>
    </lineage>
</organism>